<dbReference type="InterPro" id="IPR037294">
    <property type="entry name" value="ABC_BtuC-like"/>
</dbReference>
<comment type="caution">
    <text evidence="9">The sequence shown here is derived from an EMBL/GenBank/DDBJ whole genome shotgun (WGS) entry which is preliminary data.</text>
</comment>
<comment type="subcellular location">
    <subcellularLocation>
        <location evidence="1">Cell membrane</location>
        <topology evidence="1">Multi-pass membrane protein</topology>
    </subcellularLocation>
</comment>
<feature type="transmembrane region" description="Helical" evidence="8">
    <location>
        <begin position="188"/>
        <end position="216"/>
    </location>
</feature>
<evidence type="ECO:0000256" key="6">
    <source>
        <dbReference type="ARBA" id="ARBA00022989"/>
    </source>
</evidence>
<dbReference type="SUPFAM" id="SSF81345">
    <property type="entry name" value="ABC transporter involved in vitamin B12 uptake, BtuC"/>
    <property type="match status" value="1"/>
</dbReference>
<organism evidence="9 10">
    <name type="scientific">Magnetospirillum sulfuroxidans</name>
    <dbReference type="NCBI Taxonomy" id="611300"/>
    <lineage>
        <taxon>Bacteria</taxon>
        <taxon>Pseudomonadati</taxon>
        <taxon>Pseudomonadota</taxon>
        <taxon>Alphaproteobacteria</taxon>
        <taxon>Rhodospirillales</taxon>
        <taxon>Rhodospirillaceae</taxon>
        <taxon>Magnetospirillum</taxon>
    </lineage>
</organism>
<feature type="transmembrane region" description="Helical" evidence="8">
    <location>
        <begin position="112"/>
        <end position="135"/>
    </location>
</feature>
<sequence>MIRLAFIILPLAVLAVALLALALGSSAIPMTAVALWPWDAAALSDQQRLIIENIRLPRMVLGLLVGAMLAVAGAALQGIFRNPLADPGLIGVSGGAALGAAAMIVMGGDRFVGPLALPLAAFAGAVIATLAVYGLGRRHGMISPPSMLLAGIAVNALAGAGIGVFSYVGDDLQLRQLTFWTMGSLGAAGWSTLLPSLVPMLASMAGLFLLATRLDVFSLGEREAFHLGLNPHRMVQLVVGLTCLGVGAAVAAAGPIGFIGLVVPHLIRLSLGAGHRVLLPAGMMLGAVLLVGADTIARIVAAPAELPVGLLCSLLGAPFFLWLLRR</sequence>
<evidence type="ECO:0000256" key="3">
    <source>
        <dbReference type="ARBA" id="ARBA00022448"/>
    </source>
</evidence>
<feature type="transmembrane region" description="Helical" evidence="8">
    <location>
        <begin position="147"/>
        <end position="168"/>
    </location>
</feature>
<keyword evidence="6 8" id="KW-1133">Transmembrane helix</keyword>
<evidence type="ECO:0000256" key="5">
    <source>
        <dbReference type="ARBA" id="ARBA00022692"/>
    </source>
</evidence>
<evidence type="ECO:0000256" key="8">
    <source>
        <dbReference type="SAM" id="Phobius"/>
    </source>
</evidence>
<dbReference type="EMBL" id="JAGTUF010000004">
    <property type="protein sequence ID" value="MBR9971476.1"/>
    <property type="molecule type" value="Genomic_DNA"/>
</dbReference>
<keyword evidence="7 8" id="KW-0472">Membrane</keyword>
<feature type="transmembrane region" description="Helical" evidence="8">
    <location>
        <begin position="58"/>
        <end position="76"/>
    </location>
</feature>
<protein>
    <submittedName>
        <fullName evidence="9">Iron ABC transporter permease</fullName>
    </submittedName>
</protein>
<evidence type="ECO:0000313" key="9">
    <source>
        <dbReference type="EMBL" id="MBR9971476.1"/>
    </source>
</evidence>
<dbReference type="Pfam" id="PF01032">
    <property type="entry name" value="FecCD"/>
    <property type="match status" value="1"/>
</dbReference>
<evidence type="ECO:0000256" key="1">
    <source>
        <dbReference type="ARBA" id="ARBA00004651"/>
    </source>
</evidence>
<evidence type="ECO:0000256" key="2">
    <source>
        <dbReference type="ARBA" id="ARBA00007935"/>
    </source>
</evidence>
<keyword evidence="10" id="KW-1185">Reference proteome</keyword>
<dbReference type="PANTHER" id="PTHR30472">
    <property type="entry name" value="FERRIC ENTEROBACTIN TRANSPORT SYSTEM PERMEASE PROTEIN"/>
    <property type="match status" value="1"/>
</dbReference>
<dbReference type="PANTHER" id="PTHR30472:SF25">
    <property type="entry name" value="ABC TRANSPORTER PERMEASE PROTEIN MJ0876-RELATED"/>
    <property type="match status" value="1"/>
</dbReference>
<proteinExistence type="inferred from homology"/>
<keyword evidence="4" id="KW-1003">Cell membrane</keyword>
<dbReference type="RefSeq" id="WP_211547273.1">
    <property type="nucleotide sequence ID" value="NZ_JAGTUF010000004.1"/>
</dbReference>
<feature type="transmembrane region" description="Helical" evidence="8">
    <location>
        <begin position="304"/>
        <end position="324"/>
    </location>
</feature>
<dbReference type="CDD" id="cd06550">
    <property type="entry name" value="TM_ABC_iron-siderophores_like"/>
    <property type="match status" value="1"/>
</dbReference>
<keyword evidence="3" id="KW-0813">Transport</keyword>
<accession>A0ABS5IB35</accession>
<reference evidence="9 10" key="1">
    <citation type="submission" date="2021-04" db="EMBL/GenBank/DDBJ databases">
        <title>Magnetospirillum sulfuroxidans sp. nov., a facultative chemolithoautotrophic sulfur-oxidizing alphaproteobacterium isolated from freshwater sediment and proposals for Paramagetospirillum gen. nov., and Magnetospirillaceae fam. nov.</title>
        <authorList>
            <person name="Koziaeva V."/>
            <person name="Geelhoed J.S."/>
            <person name="Sorokin D.Y."/>
            <person name="Grouzdev D.S."/>
        </authorList>
    </citation>
    <scope>NUCLEOTIDE SEQUENCE [LARGE SCALE GENOMIC DNA]</scope>
    <source>
        <strain evidence="9 10">J10</strain>
    </source>
</reference>
<feature type="transmembrane region" description="Helical" evidence="8">
    <location>
        <begin position="237"/>
        <end position="267"/>
    </location>
</feature>
<keyword evidence="5 8" id="KW-0812">Transmembrane</keyword>
<name>A0ABS5IB35_9PROT</name>
<dbReference type="Gene3D" id="1.10.3470.10">
    <property type="entry name" value="ABC transporter involved in vitamin B12 uptake, BtuC"/>
    <property type="match status" value="1"/>
</dbReference>
<feature type="transmembrane region" description="Helical" evidence="8">
    <location>
        <begin position="88"/>
        <end position="106"/>
    </location>
</feature>
<comment type="similarity">
    <text evidence="2">Belongs to the binding-protein-dependent transport system permease family. FecCD subfamily.</text>
</comment>
<evidence type="ECO:0000256" key="4">
    <source>
        <dbReference type="ARBA" id="ARBA00022475"/>
    </source>
</evidence>
<dbReference type="InterPro" id="IPR000522">
    <property type="entry name" value="ABC_transptr_permease_BtuC"/>
</dbReference>
<gene>
    <name evidence="9" type="ORF">KEC16_07105</name>
</gene>
<evidence type="ECO:0000256" key="7">
    <source>
        <dbReference type="ARBA" id="ARBA00023136"/>
    </source>
</evidence>
<evidence type="ECO:0000313" key="10">
    <source>
        <dbReference type="Proteomes" id="UP000680714"/>
    </source>
</evidence>
<feature type="transmembrane region" description="Helical" evidence="8">
    <location>
        <begin position="273"/>
        <end position="292"/>
    </location>
</feature>
<dbReference type="Proteomes" id="UP000680714">
    <property type="component" value="Unassembled WGS sequence"/>
</dbReference>